<dbReference type="PANTHER" id="PTHR47529:SF1">
    <property type="entry name" value="PERIPLASMIC CHAPERONE PPID"/>
    <property type="match status" value="1"/>
</dbReference>
<keyword evidence="5" id="KW-1133">Transmembrane helix</keyword>
<dbReference type="PROSITE" id="PS50198">
    <property type="entry name" value="PPIC_PPIASE_2"/>
    <property type="match status" value="1"/>
</dbReference>
<dbReference type="RefSeq" id="WP_091315209.1">
    <property type="nucleotide sequence ID" value="NZ_CBCSJU010000003.1"/>
</dbReference>
<keyword evidence="2" id="KW-1003">Cell membrane</keyword>
<evidence type="ECO:0000256" key="8">
    <source>
        <dbReference type="ARBA" id="ARBA00038408"/>
    </source>
</evidence>
<name>A0A1H6XDQ6_9FLAO</name>
<evidence type="ECO:0000256" key="3">
    <source>
        <dbReference type="ARBA" id="ARBA00022519"/>
    </source>
</evidence>
<dbReference type="InterPro" id="IPR052029">
    <property type="entry name" value="PpiD_chaperone"/>
</dbReference>
<evidence type="ECO:0000256" key="6">
    <source>
        <dbReference type="ARBA" id="ARBA00023136"/>
    </source>
</evidence>
<evidence type="ECO:0000256" key="5">
    <source>
        <dbReference type="ARBA" id="ARBA00022989"/>
    </source>
</evidence>
<sequence length="701" mass="76507">MAILSKIRQRSILLVLIIALALFSFVLADVIKSGGFSGGSNNIGSINGTKFEYQEFMAKVANVEKQQQGVSNTQALNSVWEQEVRKALLSEQYDKIGLLLGKEQLMAVIKNDPQLSQSPQFLNAAGKFDDKKFAEYINSLQSAPDQTQWNQWKAYEIQIEDFAKEQMYNTLIKSSVYTTKAEGKLKYERDNNKVDFDYVALAFSTVSDDQVKVTDEEIIAYMKKSPKKFKSDNTRSIEYVLVENKPSAADEAAMKSKIDGFVNGKIEMKNGVNDTIPSFRSATNLADYVNKYSEIKFDSTYVAKKDINPQFAEQLYTLAPGQVFGPYTDNGYSKLSRVAGRKSGATAKVSHILIAYKGAMQAAPSIKLTKEEAKAKAEGLLAQVNANPSSIGMLAMVNSDDQGSKQNGGVYDNVAPKQMVKPFDDFLFNNPVGKTGVVETDFGFHVMKVEGKNDAVLLATVALKVQPSEKTEDINYNKALKVETDALANGLEKAAKKAALTIAPVTSVKAYDENVANLGLQRQIVTWSFNDDTNVNDVKRFDIANVGFAIVKLKSKNDDGLLPLELAKQSVEPLIKNEKKAAILKKKMTGTTLEAISKSTGSSISPAVGASMASPMIPNLGYEPKVVGAALGLASGKTSKVIEGNSGLFMVRTKALTKAPAVKDYKTQIDQLNQQSKGAASYRVVQGLKDKADIVDNRGKF</sequence>
<keyword evidence="6" id="KW-0472">Membrane</keyword>
<dbReference type="SUPFAM" id="SSF54534">
    <property type="entry name" value="FKBP-like"/>
    <property type="match status" value="1"/>
</dbReference>
<comment type="similarity">
    <text evidence="8">Belongs to the PpiD chaperone family.</text>
</comment>
<keyword evidence="11 13" id="KW-0413">Isomerase</keyword>
<evidence type="ECO:0000256" key="2">
    <source>
        <dbReference type="ARBA" id="ARBA00022475"/>
    </source>
</evidence>
<dbReference type="STRING" id="402734.SAMN05660918_2826"/>
<dbReference type="InterPro" id="IPR027304">
    <property type="entry name" value="Trigger_fact/SurA_dom_sf"/>
</dbReference>
<keyword evidence="14" id="KW-1185">Reference proteome</keyword>
<keyword evidence="4" id="KW-0812">Transmembrane</keyword>
<evidence type="ECO:0000256" key="4">
    <source>
        <dbReference type="ARBA" id="ARBA00022692"/>
    </source>
</evidence>
<keyword evidence="3" id="KW-0997">Cell inner membrane</keyword>
<dbReference type="InterPro" id="IPR000297">
    <property type="entry name" value="PPIase_PpiC"/>
</dbReference>
<feature type="domain" description="PpiC" evidence="12">
    <location>
        <begin position="344"/>
        <end position="451"/>
    </location>
</feature>
<dbReference type="GO" id="GO:0005886">
    <property type="term" value="C:plasma membrane"/>
    <property type="evidence" value="ECO:0007669"/>
    <property type="project" value="UniProtKB-SubCell"/>
</dbReference>
<reference evidence="14" key="1">
    <citation type="submission" date="2016-10" db="EMBL/GenBank/DDBJ databases">
        <authorList>
            <person name="Varghese N."/>
            <person name="Submissions S."/>
        </authorList>
    </citation>
    <scope>NUCLEOTIDE SEQUENCE [LARGE SCALE GENOMIC DNA]</scope>
    <source>
        <strain evidence="14">DSM 17934</strain>
    </source>
</reference>
<dbReference type="EMBL" id="FNYA01000008">
    <property type="protein sequence ID" value="SEJ27279.1"/>
    <property type="molecule type" value="Genomic_DNA"/>
</dbReference>
<dbReference type="Proteomes" id="UP000199702">
    <property type="component" value="Unassembled WGS sequence"/>
</dbReference>
<evidence type="ECO:0000256" key="7">
    <source>
        <dbReference type="ARBA" id="ARBA00023186"/>
    </source>
</evidence>
<dbReference type="Pfam" id="PF13623">
    <property type="entry name" value="SurA_N_2"/>
    <property type="match status" value="1"/>
</dbReference>
<dbReference type="PANTHER" id="PTHR47529">
    <property type="entry name" value="PEPTIDYL-PROLYL CIS-TRANS ISOMERASE D"/>
    <property type="match status" value="1"/>
</dbReference>
<dbReference type="Gene3D" id="3.10.50.40">
    <property type="match status" value="1"/>
</dbReference>
<keyword evidence="7" id="KW-0143">Chaperone</keyword>
<keyword evidence="11" id="KW-0697">Rotamase</keyword>
<proteinExistence type="inferred from homology"/>
<protein>
    <recommendedName>
        <fullName evidence="9">Periplasmic chaperone PpiD</fullName>
    </recommendedName>
    <alternativeName>
        <fullName evidence="10">Periplasmic folding chaperone</fullName>
    </alternativeName>
</protein>
<evidence type="ECO:0000313" key="14">
    <source>
        <dbReference type="Proteomes" id="UP000199702"/>
    </source>
</evidence>
<evidence type="ECO:0000256" key="1">
    <source>
        <dbReference type="ARBA" id="ARBA00004382"/>
    </source>
</evidence>
<evidence type="ECO:0000313" key="13">
    <source>
        <dbReference type="EMBL" id="SEJ27279.1"/>
    </source>
</evidence>
<evidence type="ECO:0000256" key="11">
    <source>
        <dbReference type="PROSITE-ProRule" id="PRU00278"/>
    </source>
</evidence>
<dbReference type="OrthoDB" id="9812372at2"/>
<gene>
    <name evidence="13" type="ORF">SAMN05660918_2826</name>
</gene>
<dbReference type="Pfam" id="PF13616">
    <property type="entry name" value="Rotamase_3"/>
    <property type="match status" value="1"/>
</dbReference>
<evidence type="ECO:0000259" key="12">
    <source>
        <dbReference type="PROSITE" id="PS50198"/>
    </source>
</evidence>
<evidence type="ECO:0000256" key="9">
    <source>
        <dbReference type="ARBA" id="ARBA00040743"/>
    </source>
</evidence>
<organism evidence="13 14">
    <name type="scientific">Flavobacterium terrigena</name>
    <dbReference type="NCBI Taxonomy" id="402734"/>
    <lineage>
        <taxon>Bacteria</taxon>
        <taxon>Pseudomonadati</taxon>
        <taxon>Bacteroidota</taxon>
        <taxon>Flavobacteriia</taxon>
        <taxon>Flavobacteriales</taxon>
        <taxon>Flavobacteriaceae</taxon>
        <taxon>Flavobacterium</taxon>
    </lineage>
</organism>
<dbReference type="SUPFAM" id="SSF109998">
    <property type="entry name" value="Triger factor/SurA peptide-binding domain-like"/>
    <property type="match status" value="1"/>
</dbReference>
<comment type="subcellular location">
    <subcellularLocation>
        <location evidence="1">Cell inner membrane</location>
        <topology evidence="1">Single-pass type II membrane protein</topology>
        <orientation evidence="1">Periplasmic side</orientation>
    </subcellularLocation>
</comment>
<dbReference type="InterPro" id="IPR046357">
    <property type="entry name" value="PPIase_dom_sf"/>
</dbReference>
<accession>A0A1H6XDQ6</accession>
<evidence type="ECO:0000256" key="10">
    <source>
        <dbReference type="ARBA" id="ARBA00042775"/>
    </source>
</evidence>
<dbReference type="AlphaFoldDB" id="A0A1H6XDQ6"/>
<dbReference type="GO" id="GO:0003755">
    <property type="term" value="F:peptidyl-prolyl cis-trans isomerase activity"/>
    <property type="evidence" value="ECO:0007669"/>
    <property type="project" value="UniProtKB-KW"/>
</dbReference>